<keyword evidence="11 15" id="KW-0460">Magnesium</keyword>
<keyword evidence="10" id="KW-0067">ATP-binding</keyword>
<dbReference type="GO" id="GO:0004743">
    <property type="term" value="F:pyruvate kinase activity"/>
    <property type="evidence" value="ECO:0007669"/>
    <property type="project" value="UniProtKB-UniRule"/>
</dbReference>
<evidence type="ECO:0000259" key="17">
    <source>
        <dbReference type="Pfam" id="PF02887"/>
    </source>
</evidence>
<keyword evidence="12 15" id="KW-0324">Glycolysis</keyword>
<keyword evidence="8" id="KW-0547">Nucleotide-binding</keyword>
<evidence type="ECO:0000256" key="15">
    <source>
        <dbReference type="RuleBase" id="RU000504"/>
    </source>
</evidence>
<dbReference type="GO" id="GO:0000287">
    <property type="term" value="F:magnesium ion binding"/>
    <property type="evidence" value="ECO:0007669"/>
    <property type="project" value="UniProtKB-UniRule"/>
</dbReference>
<gene>
    <name evidence="18" type="ORF">A3D91_02910</name>
</gene>
<dbReference type="SUPFAM" id="SSF50800">
    <property type="entry name" value="PK beta-barrel domain-like"/>
    <property type="match status" value="1"/>
</dbReference>
<dbReference type="Proteomes" id="UP000178127">
    <property type="component" value="Unassembled WGS sequence"/>
</dbReference>
<evidence type="ECO:0000256" key="7">
    <source>
        <dbReference type="ARBA" id="ARBA00022723"/>
    </source>
</evidence>
<dbReference type="GO" id="GO:0030955">
    <property type="term" value="F:potassium ion binding"/>
    <property type="evidence" value="ECO:0007669"/>
    <property type="project" value="UniProtKB-UniRule"/>
</dbReference>
<evidence type="ECO:0000256" key="14">
    <source>
        <dbReference type="NCBIfam" id="TIGR01064"/>
    </source>
</evidence>
<dbReference type="InterPro" id="IPR040442">
    <property type="entry name" value="Pyrv_kinase-like_dom_sf"/>
</dbReference>
<sequence>MHSGKMTKIIATIGPASESEETIKKLILSGVNIFRFNLKHNKKEWHIETIKKVKKAANDLKLKVGVLVDLQGPEVRVETLGEKEIYVKSGEKVVFCSDFDEVKTVKNELSAGILKVSQKIVVDTLKPRDRFALDDGMFEFEVEYAGENYFVAESEDEGLIKNGKGLNLIGIEITLPSLIKEDLDKLDADVFNKVDFIALSFVNSPDDVTTLKYEMNNRIINAEIISKIESKKGVENIEEIIEASDGIMIARGDLGVEVPLEQVTHIQKEIIKKCRLKSKPVIVATQMLESMIEKPRPTRAEAADVANAVYDGTDAVMLSGESAVGKYPIKSVEVLSKILKFNEGRAHGLENFKIKAADFSQSIVSAAMNILNTEKFHEIHKIIVFTETGYTARVLSSFRPNIPIIALSNNPGTVNTLTMSYGAVSFYYDFPEGFFSIPAELSVDLKKKGIIKENETVIILHGSKWRDPGKTNALLVTKM</sequence>
<evidence type="ECO:0000256" key="12">
    <source>
        <dbReference type="ARBA" id="ARBA00023152"/>
    </source>
</evidence>
<feature type="domain" description="Pyruvate kinase C-terminal" evidence="17">
    <location>
        <begin position="362"/>
        <end position="476"/>
    </location>
</feature>
<dbReference type="EC" id="2.7.1.40" evidence="5 14"/>
<evidence type="ECO:0000313" key="18">
    <source>
        <dbReference type="EMBL" id="OGC53334.1"/>
    </source>
</evidence>
<evidence type="ECO:0000256" key="4">
    <source>
        <dbReference type="ARBA" id="ARBA00008663"/>
    </source>
</evidence>
<dbReference type="InterPro" id="IPR015795">
    <property type="entry name" value="Pyrv_Knase_C"/>
</dbReference>
<dbReference type="NCBIfam" id="TIGR01064">
    <property type="entry name" value="pyruv_kin"/>
    <property type="match status" value="1"/>
</dbReference>
<dbReference type="EMBL" id="MEVD01000015">
    <property type="protein sequence ID" value="OGC53334.1"/>
    <property type="molecule type" value="Genomic_DNA"/>
</dbReference>
<dbReference type="InterPro" id="IPR015806">
    <property type="entry name" value="Pyrv_Knase_insert_dom_sf"/>
</dbReference>
<keyword evidence="9 15" id="KW-0418">Kinase</keyword>
<dbReference type="FunFam" id="3.20.20.60:FF:000025">
    <property type="entry name" value="Pyruvate kinase"/>
    <property type="match status" value="1"/>
</dbReference>
<dbReference type="SUPFAM" id="SSF51621">
    <property type="entry name" value="Phosphoenolpyruvate/pyruvate domain"/>
    <property type="match status" value="1"/>
</dbReference>
<comment type="catalytic activity">
    <reaction evidence="15">
        <text>pyruvate + ATP = phosphoenolpyruvate + ADP + H(+)</text>
        <dbReference type="Rhea" id="RHEA:18157"/>
        <dbReference type="ChEBI" id="CHEBI:15361"/>
        <dbReference type="ChEBI" id="CHEBI:15378"/>
        <dbReference type="ChEBI" id="CHEBI:30616"/>
        <dbReference type="ChEBI" id="CHEBI:58702"/>
        <dbReference type="ChEBI" id="CHEBI:456216"/>
        <dbReference type="EC" id="2.7.1.40"/>
    </reaction>
</comment>
<comment type="cofactor">
    <cofactor evidence="2">
        <name>K(+)</name>
        <dbReference type="ChEBI" id="CHEBI:29103"/>
    </cofactor>
</comment>
<keyword evidence="13 18" id="KW-0670">Pyruvate</keyword>
<dbReference type="STRING" id="1802620.A3D91_02910"/>
<name>A0A1F4V884_UNCKA</name>
<evidence type="ECO:0000259" key="16">
    <source>
        <dbReference type="Pfam" id="PF00224"/>
    </source>
</evidence>
<evidence type="ECO:0000256" key="5">
    <source>
        <dbReference type="ARBA" id="ARBA00012142"/>
    </source>
</evidence>
<dbReference type="Gene3D" id="2.40.33.10">
    <property type="entry name" value="PK beta-barrel domain-like"/>
    <property type="match status" value="1"/>
</dbReference>
<evidence type="ECO:0000256" key="3">
    <source>
        <dbReference type="ARBA" id="ARBA00004997"/>
    </source>
</evidence>
<evidence type="ECO:0000256" key="9">
    <source>
        <dbReference type="ARBA" id="ARBA00022777"/>
    </source>
</evidence>
<evidence type="ECO:0000256" key="11">
    <source>
        <dbReference type="ARBA" id="ARBA00022842"/>
    </source>
</evidence>
<comment type="similarity">
    <text evidence="4 15">Belongs to the pyruvate kinase family.</text>
</comment>
<accession>A0A1F4V884</accession>
<dbReference type="Gene3D" id="3.20.20.60">
    <property type="entry name" value="Phosphoenolpyruvate-binding domains"/>
    <property type="match status" value="1"/>
</dbReference>
<reference evidence="18 19" key="1">
    <citation type="journal article" date="2016" name="Nat. Commun.">
        <title>Thousands of microbial genomes shed light on interconnected biogeochemical processes in an aquifer system.</title>
        <authorList>
            <person name="Anantharaman K."/>
            <person name="Brown C.T."/>
            <person name="Hug L.A."/>
            <person name="Sharon I."/>
            <person name="Castelle C.J."/>
            <person name="Probst A.J."/>
            <person name="Thomas B.C."/>
            <person name="Singh A."/>
            <person name="Wilkins M.J."/>
            <person name="Karaoz U."/>
            <person name="Brodie E.L."/>
            <person name="Williams K.H."/>
            <person name="Hubbard S.S."/>
            <person name="Banfield J.F."/>
        </authorList>
    </citation>
    <scope>NUCLEOTIDE SEQUENCE [LARGE SCALE GENOMIC DNA]</scope>
</reference>
<dbReference type="InterPro" id="IPR001697">
    <property type="entry name" value="Pyr_Knase"/>
</dbReference>
<comment type="pathway">
    <text evidence="3 15">Carbohydrate degradation; glycolysis; pyruvate from D-glyceraldehyde 3-phosphate: step 5/5.</text>
</comment>
<dbReference type="InterPro" id="IPR015813">
    <property type="entry name" value="Pyrv/PenolPyrv_kinase-like_dom"/>
</dbReference>
<dbReference type="UniPathway" id="UPA00109">
    <property type="reaction ID" value="UER00188"/>
</dbReference>
<dbReference type="InterPro" id="IPR036918">
    <property type="entry name" value="Pyrv_Knase_C_sf"/>
</dbReference>
<comment type="cofactor">
    <cofactor evidence="1">
        <name>Mg(2+)</name>
        <dbReference type="ChEBI" id="CHEBI:18420"/>
    </cofactor>
</comment>
<dbReference type="InterPro" id="IPR011037">
    <property type="entry name" value="Pyrv_Knase-like_insert_dom_sf"/>
</dbReference>
<dbReference type="PRINTS" id="PR01050">
    <property type="entry name" value="PYRUVTKNASE"/>
</dbReference>
<evidence type="ECO:0000256" key="10">
    <source>
        <dbReference type="ARBA" id="ARBA00022840"/>
    </source>
</evidence>
<dbReference type="Gene3D" id="3.40.1380.20">
    <property type="entry name" value="Pyruvate kinase, C-terminal domain"/>
    <property type="match status" value="1"/>
</dbReference>
<comment type="caution">
    <text evidence="18">The sequence shown here is derived from an EMBL/GenBank/DDBJ whole genome shotgun (WGS) entry which is preliminary data.</text>
</comment>
<evidence type="ECO:0000256" key="13">
    <source>
        <dbReference type="ARBA" id="ARBA00023317"/>
    </source>
</evidence>
<feature type="domain" description="Pyruvate kinase barrel" evidence="16">
    <location>
        <begin position="5"/>
        <end position="332"/>
    </location>
</feature>
<keyword evidence="7" id="KW-0479">Metal-binding</keyword>
<evidence type="ECO:0000256" key="6">
    <source>
        <dbReference type="ARBA" id="ARBA00022679"/>
    </source>
</evidence>
<dbReference type="AlphaFoldDB" id="A0A1F4V884"/>
<dbReference type="InterPro" id="IPR015793">
    <property type="entry name" value="Pyrv_Knase_brl"/>
</dbReference>
<protein>
    <recommendedName>
        <fullName evidence="5 14">Pyruvate kinase</fullName>
        <ecNumber evidence="5 14">2.7.1.40</ecNumber>
    </recommendedName>
</protein>
<dbReference type="PANTHER" id="PTHR11817">
    <property type="entry name" value="PYRUVATE KINASE"/>
    <property type="match status" value="1"/>
</dbReference>
<evidence type="ECO:0000313" key="19">
    <source>
        <dbReference type="Proteomes" id="UP000178127"/>
    </source>
</evidence>
<organism evidence="18 19">
    <name type="scientific">candidate division WWE3 bacterium RIFCSPHIGHO2_02_FULL_38_14</name>
    <dbReference type="NCBI Taxonomy" id="1802620"/>
    <lineage>
        <taxon>Bacteria</taxon>
        <taxon>Katanobacteria</taxon>
    </lineage>
</organism>
<evidence type="ECO:0000256" key="2">
    <source>
        <dbReference type="ARBA" id="ARBA00001958"/>
    </source>
</evidence>
<dbReference type="GO" id="GO:0016301">
    <property type="term" value="F:kinase activity"/>
    <property type="evidence" value="ECO:0007669"/>
    <property type="project" value="UniProtKB-KW"/>
</dbReference>
<dbReference type="NCBIfam" id="NF004491">
    <property type="entry name" value="PRK05826.1"/>
    <property type="match status" value="1"/>
</dbReference>
<keyword evidence="6 15" id="KW-0808">Transferase</keyword>
<dbReference type="Pfam" id="PF00224">
    <property type="entry name" value="PK"/>
    <property type="match status" value="1"/>
</dbReference>
<dbReference type="SUPFAM" id="SSF52935">
    <property type="entry name" value="PK C-terminal domain-like"/>
    <property type="match status" value="1"/>
</dbReference>
<dbReference type="Pfam" id="PF02887">
    <property type="entry name" value="PK_C"/>
    <property type="match status" value="1"/>
</dbReference>
<evidence type="ECO:0000256" key="1">
    <source>
        <dbReference type="ARBA" id="ARBA00001946"/>
    </source>
</evidence>
<proteinExistence type="inferred from homology"/>
<dbReference type="GO" id="GO:0005524">
    <property type="term" value="F:ATP binding"/>
    <property type="evidence" value="ECO:0007669"/>
    <property type="project" value="UniProtKB-KW"/>
</dbReference>
<evidence type="ECO:0000256" key="8">
    <source>
        <dbReference type="ARBA" id="ARBA00022741"/>
    </source>
</evidence>